<accession>A0A0B7BXD8</accession>
<keyword evidence="1" id="KW-0268">Exocytosis</keyword>
<evidence type="ECO:0000313" key="2">
    <source>
        <dbReference type="EMBL" id="CEK97874.1"/>
    </source>
</evidence>
<organism evidence="2">
    <name type="scientific">Arion vulgaris</name>
    <dbReference type="NCBI Taxonomy" id="1028688"/>
    <lineage>
        <taxon>Eukaryota</taxon>
        <taxon>Metazoa</taxon>
        <taxon>Spiralia</taxon>
        <taxon>Lophotrochozoa</taxon>
        <taxon>Mollusca</taxon>
        <taxon>Gastropoda</taxon>
        <taxon>Heterobranchia</taxon>
        <taxon>Euthyneura</taxon>
        <taxon>Panpulmonata</taxon>
        <taxon>Eupulmonata</taxon>
        <taxon>Stylommatophora</taxon>
        <taxon>Helicina</taxon>
        <taxon>Arionoidea</taxon>
        <taxon>Arionidae</taxon>
        <taxon>Arion</taxon>
    </lineage>
</organism>
<dbReference type="PANTHER" id="PTHR45999:SF4">
    <property type="entry name" value="UNC-13-4A, ISOFORM B"/>
    <property type="match status" value="1"/>
</dbReference>
<dbReference type="EMBL" id="HACG01051003">
    <property type="protein sequence ID" value="CEK97874.1"/>
    <property type="molecule type" value="Transcribed_RNA"/>
</dbReference>
<proteinExistence type="predicted"/>
<protein>
    <submittedName>
        <fullName evidence="2">Uncharacterized protein</fullName>
    </submittedName>
</protein>
<dbReference type="InterPro" id="IPR052095">
    <property type="entry name" value="UNC-13_domain"/>
</dbReference>
<dbReference type="GO" id="GO:0006887">
    <property type="term" value="P:exocytosis"/>
    <property type="evidence" value="ECO:0007669"/>
    <property type="project" value="UniProtKB-KW"/>
</dbReference>
<dbReference type="GO" id="GO:0099503">
    <property type="term" value="C:secretory vesicle"/>
    <property type="evidence" value="ECO:0007669"/>
    <property type="project" value="TreeGrafter"/>
</dbReference>
<reference evidence="2" key="1">
    <citation type="submission" date="2014-12" db="EMBL/GenBank/DDBJ databases">
        <title>Insight into the proteome of Arion vulgaris.</title>
        <authorList>
            <person name="Aradska J."/>
            <person name="Bulat T."/>
            <person name="Smidak R."/>
            <person name="Sarate P."/>
            <person name="Gangsoo J."/>
            <person name="Sialana F."/>
            <person name="Bilban M."/>
            <person name="Lubec G."/>
        </authorList>
    </citation>
    <scope>NUCLEOTIDE SEQUENCE</scope>
    <source>
        <tissue evidence="2">Skin</tissue>
    </source>
</reference>
<gene>
    <name evidence="2" type="primary">ORF217151</name>
</gene>
<evidence type="ECO:0000256" key="1">
    <source>
        <dbReference type="ARBA" id="ARBA00022483"/>
    </source>
</evidence>
<dbReference type="SUPFAM" id="SSF49562">
    <property type="entry name" value="C2 domain (Calcium/lipid-binding domain, CaLB)"/>
    <property type="match status" value="1"/>
</dbReference>
<sequence length="86" mass="9518">HGASLVFTVMDHDLVFQNDFGGEAFLPLSDVHGVGGEEVSGYDALSIVSLPLIHPRTSDHGALDVLRRRTWDSKAQEFIKKRSKIE</sequence>
<name>A0A0B7BXD8_9EUPU</name>
<dbReference type="PANTHER" id="PTHR45999">
    <property type="entry name" value="UNC-13-4A, ISOFORM B"/>
    <property type="match status" value="1"/>
</dbReference>
<feature type="non-terminal residue" evidence="2">
    <location>
        <position position="86"/>
    </location>
</feature>
<dbReference type="InterPro" id="IPR035892">
    <property type="entry name" value="C2_domain_sf"/>
</dbReference>
<feature type="non-terminal residue" evidence="2">
    <location>
        <position position="1"/>
    </location>
</feature>
<dbReference type="AlphaFoldDB" id="A0A0B7BXD8"/>